<protein>
    <submittedName>
        <fullName evidence="2">Uncharacterized protein</fullName>
    </submittedName>
</protein>
<evidence type="ECO:0000256" key="1">
    <source>
        <dbReference type="SAM" id="MobiDB-lite"/>
    </source>
</evidence>
<reference evidence="2 3" key="1">
    <citation type="submission" date="2016-07" db="EMBL/GenBank/DDBJ databases">
        <title>Pervasive Adenine N6-methylation of Active Genes in Fungi.</title>
        <authorList>
            <consortium name="DOE Joint Genome Institute"/>
            <person name="Mondo S.J."/>
            <person name="Dannebaum R.O."/>
            <person name="Kuo R.C."/>
            <person name="Labutti K."/>
            <person name="Haridas S."/>
            <person name="Kuo A."/>
            <person name="Salamov A."/>
            <person name="Ahrendt S.R."/>
            <person name="Lipzen A."/>
            <person name="Sullivan W."/>
            <person name="Andreopoulos W.B."/>
            <person name="Clum A."/>
            <person name="Lindquist E."/>
            <person name="Daum C."/>
            <person name="Ramamoorthy G.K."/>
            <person name="Gryganskyi A."/>
            <person name="Culley D."/>
            <person name="Magnuson J.K."/>
            <person name="James T.Y."/>
            <person name="O'Malley M.A."/>
            <person name="Stajich J.E."/>
            <person name="Spatafora J.W."/>
            <person name="Visel A."/>
            <person name="Grigoriev I.V."/>
        </authorList>
    </citation>
    <scope>NUCLEOTIDE SEQUENCE [LARGE SCALE GENOMIC DNA]</scope>
    <source>
        <strain evidence="2 3">62-1032</strain>
    </source>
</reference>
<sequence length="110" mass="11963">MSYSFELTYLLIEDLLYSSKSLSEAESEVATKKRGERRRESRCASPSLPLSGWKLLLNSSLRARATRKGLKISLSPTPSASTGSLALGVVLSALTAEEEVSSRERAIKAD</sequence>
<accession>A0A1Y2FXL0</accession>
<dbReference type="Proteomes" id="UP000193467">
    <property type="component" value="Unassembled WGS sequence"/>
</dbReference>
<dbReference type="AlphaFoldDB" id="A0A1Y2FXL0"/>
<name>A0A1Y2FXL0_9BASI</name>
<dbReference type="EMBL" id="MCGR01000008">
    <property type="protein sequence ID" value="ORY88802.1"/>
    <property type="molecule type" value="Genomic_DNA"/>
</dbReference>
<organism evidence="2 3">
    <name type="scientific">Leucosporidium creatinivorum</name>
    <dbReference type="NCBI Taxonomy" id="106004"/>
    <lineage>
        <taxon>Eukaryota</taxon>
        <taxon>Fungi</taxon>
        <taxon>Dikarya</taxon>
        <taxon>Basidiomycota</taxon>
        <taxon>Pucciniomycotina</taxon>
        <taxon>Microbotryomycetes</taxon>
        <taxon>Leucosporidiales</taxon>
        <taxon>Leucosporidium</taxon>
    </lineage>
</organism>
<feature type="compositionally biased region" description="Basic and acidic residues" evidence="1">
    <location>
        <begin position="29"/>
        <end position="42"/>
    </location>
</feature>
<proteinExistence type="predicted"/>
<feature type="region of interest" description="Disordered" evidence="1">
    <location>
        <begin position="27"/>
        <end position="46"/>
    </location>
</feature>
<keyword evidence="3" id="KW-1185">Reference proteome</keyword>
<evidence type="ECO:0000313" key="2">
    <source>
        <dbReference type="EMBL" id="ORY88802.1"/>
    </source>
</evidence>
<evidence type="ECO:0000313" key="3">
    <source>
        <dbReference type="Proteomes" id="UP000193467"/>
    </source>
</evidence>
<dbReference type="InParanoid" id="A0A1Y2FXL0"/>
<comment type="caution">
    <text evidence="2">The sequence shown here is derived from an EMBL/GenBank/DDBJ whole genome shotgun (WGS) entry which is preliminary data.</text>
</comment>
<gene>
    <name evidence="2" type="ORF">BCR35DRAFT_206031</name>
</gene>